<dbReference type="SUPFAM" id="SSF57959">
    <property type="entry name" value="Leucine zipper domain"/>
    <property type="match status" value="1"/>
</dbReference>
<feature type="compositionally biased region" description="Low complexity" evidence="8">
    <location>
        <begin position="119"/>
        <end position="140"/>
    </location>
</feature>
<dbReference type="Proteomes" id="UP001558652">
    <property type="component" value="Unassembled WGS sequence"/>
</dbReference>
<sequence length="753" mass="81997">MPSEYLYSNAGPVVGFDPVDNLPSLDLKMEYDFPQEENLLEEFGSVFDNLLDGPNTDDKMCFDSALFDNLLEDDSGSSGGSPVWHPMFPQLADLHSSPSAANAFNVGFRSEFDLKTESESPVSSPQSFSSSSDSCSSSDVTKFGVPTVLDTPPISPPRNGDLSPPPQPLVTVQKTSDKKSAAVLKIDPKNIKIISCSASAIKGLKPIGKHAKVVLPKEILEKVEKIKKERELSSSSPAQLTVQQNSDIKLPTLQRNVVVTLSNGAVAPVSQLKKESQLQGCQPLLATVLRPAQSVVPGTKSINALKLNGTTSRREDLAMKALKKQQRMIKNRESACLSRKKKKEYVTNLESKINELEKENRCLRLENDSLKSRLKELECNSTSDWSSGYGKFATGGFGGRGGGVLTNFKKTTALLAVIFMVSINFGSLSLMHRENEPGRGVKSSEEGRLLGGGAGYLGSAPPVRLGRTLLWAQQESTAANTSSAEPPAMCPLYVNQTESLRLEKELRRWIAVDSRSGASGNATVSKLHNSNKAGYESATAFGRPTLRQLILHSPFGQNNNRHWKAQHRLSRALDSGALEVVYGAAGLFPGSMPRRDDTFYVVSFSDDHLLVPALAHNMSLRPRMSLILPTVPVNGSNVPKGAIAMMQIDCEVLATRSLHLTGSDITSLREMNRRQNNTQSHDHSVDMKDSRPPYFVRTSKSPGDTGGGSVRDDGRAEEGGGRVRNGSDGRVTPEFDSTFDPYREGRRRTYAFP</sequence>
<name>A0ABD0Z906_9HEMI</name>
<dbReference type="InterPro" id="IPR046347">
    <property type="entry name" value="bZIP_sf"/>
</dbReference>
<evidence type="ECO:0000256" key="4">
    <source>
        <dbReference type="ARBA" id="ARBA00023125"/>
    </source>
</evidence>
<keyword evidence="5" id="KW-0804">Transcription</keyword>
<evidence type="ECO:0000256" key="1">
    <source>
        <dbReference type="ARBA" id="ARBA00004167"/>
    </source>
</evidence>
<feature type="compositionally biased region" description="Basic and acidic residues" evidence="8">
    <location>
        <begin position="680"/>
        <end position="691"/>
    </location>
</feature>
<dbReference type="CDD" id="cd14700">
    <property type="entry name" value="bZIP_ATF6"/>
    <property type="match status" value="1"/>
</dbReference>
<evidence type="ECO:0000256" key="3">
    <source>
        <dbReference type="ARBA" id="ARBA00023015"/>
    </source>
</evidence>
<feature type="compositionally biased region" description="Basic and acidic residues" evidence="8">
    <location>
        <begin position="710"/>
        <end position="733"/>
    </location>
</feature>
<feature type="region of interest" description="Disordered" evidence="8">
    <location>
        <begin position="117"/>
        <end position="166"/>
    </location>
</feature>
<protein>
    <recommendedName>
        <fullName evidence="9">BZIP domain-containing protein</fullName>
    </recommendedName>
</protein>
<feature type="coiled-coil region" evidence="7">
    <location>
        <begin position="339"/>
        <end position="380"/>
    </location>
</feature>
<comment type="similarity">
    <text evidence="2">Belongs to the bZIP family. ATF subfamily.</text>
</comment>
<dbReference type="PANTHER" id="PTHR46164:SF3">
    <property type="entry name" value="ATF6, ISOFORM C"/>
    <property type="match status" value="1"/>
</dbReference>
<evidence type="ECO:0000256" key="8">
    <source>
        <dbReference type="SAM" id="MobiDB-lite"/>
    </source>
</evidence>
<keyword evidence="4" id="KW-0238">DNA-binding</keyword>
<keyword evidence="3" id="KW-0805">Transcription regulation</keyword>
<dbReference type="Gene3D" id="1.20.5.170">
    <property type="match status" value="1"/>
</dbReference>
<evidence type="ECO:0000256" key="5">
    <source>
        <dbReference type="ARBA" id="ARBA00023163"/>
    </source>
</evidence>
<dbReference type="PROSITE" id="PS50217">
    <property type="entry name" value="BZIP"/>
    <property type="match status" value="1"/>
</dbReference>
<organism evidence="10 11">
    <name type="scientific">Ranatra chinensis</name>
    <dbReference type="NCBI Taxonomy" id="642074"/>
    <lineage>
        <taxon>Eukaryota</taxon>
        <taxon>Metazoa</taxon>
        <taxon>Ecdysozoa</taxon>
        <taxon>Arthropoda</taxon>
        <taxon>Hexapoda</taxon>
        <taxon>Insecta</taxon>
        <taxon>Pterygota</taxon>
        <taxon>Neoptera</taxon>
        <taxon>Paraneoptera</taxon>
        <taxon>Hemiptera</taxon>
        <taxon>Heteroptera</taxon>
        <taxon>Panheteroptera</taxon>
        <taxon>Nepomorpha</taxon>
        <taxon>Nepidae</taxon>
        <taxon>Ranatrinae</taxon>
        <taxon>Ranatra</taxon>
    </lineage>
</organism>
<evidence type="ECO:0000313" key="11">
    <source>
        <dbReference type="Proteomes" id="UP001558652"/>
    </source>
</evidence>
<evidence type="ECO:0000313" key="10">
    <source>
        <dbReference type="EMBL" id="KAL1131849.1"/>
    </source>
</evidence>
<evidence type="ECO:0000256" key="7">
    <source>
        <dbReference type="SAM" id="Coils"/>
    </source>
</evidence>
<dbReference type="PRINTS" id="PR00041">
    <property type="entry name" value="LEUZIPPRCREB"/>
</dbReference>
<proteinExistence type="inferred from homology"/>
<keyword evidence="7" id="KW-0175">Coiled coil</keyword>
<reference evidence="10 11" key="1">
    <citation type="submission" date="2024-07" db="EMBL/GenBank/DDBJ databases">
        <title>Chromosome-level genome assembly of the water stick insect Ranatra chinensis (Heteroptera: Nepidae).</title>
        <authorList>
            <person name="Liu X."/>
        </authorList>
    </citation>
    <scope>NUCLEOTIDE SEQUENCE [LARGE SCALE GENOMIC DNA]</scope>
    <source>
        <strain evidence="10">Cailab_2021Rc</strain>
        <tissue evidence="10">Muscle</tissue>
    </source>
</reference>
<feature type="domain" description="BZIP" evidence="9">
    <location>
        <begin position="321"/>
        <end position="378"/>
    </location>
</feature>
<dbReference type="InterPro" id="IPR004827">
    <property type="entry name" value="bZIP"/>
</dbReference>
<dbReference type="GO" id="GO:0003677">
    <property type="term" value="F:DNA binding"/>
    <property type="evidence" value="ECO:0007669"/>
    <property type="project" value="UniProtKB-KW"/>
</dbReference>
<comment type="caution">
    <text evidence="10">The sequence shown here is derived from an EMBL/GenBank/DDBJ whole genome shotgun (WGS) entry which is preliminary data.</text>
</comment>
<gene>
    <name evidence="10" type="ORF">AAG570_011460</name>
</gene>
<accession>A0ABD0Z906</accession>
<dbReference type="PANTHER" id="PTHR46164">
    <property type="entry name" value="ATF6, ISOFORM C"/>
    <property type="match status" value="1"/>
</dbReference>
<dbReference type="AlphaFoldDB" id="A0ABD0Z906"/>
<evidence type="ECO:0000259" key="9">
    <source>
        <dbReference type="PROSITE" id="PS50217"/>
    </source>
</evidence>
<evidence type="ECO:0000256" key="6">
    <source>
        <dbReference type="ARBA" id="ARBA00023242"/>
    </source>
</evidence>
<dbReference type="GO" id="GO:0016020">
    <property type="term" value="C:membrane"/>
    <property type="evidence" value="ECO:0007669"/>
    <property type="project" value="UniProtKB-SubCell"/>
</dbReference>
<keyword evidence="11" id="KW-1185">Reference proteome</keyword>
<feature type="region of interest" description="Disordered" evidence="8">
    <location>
        <begin position="675"/>
        <end position="753"/>
    </location>
</feature>
<comment type="subcellular location">
    <subcellularLocation>
        <location evidence="1">Membrane</location>
        <topology evidence="1">Single-pass membrane protein</topology>
    </subcellularLocation>
</comment>
<dbReference type="Pfam" id="PF00170">
    <property type="entry name" value="bZIP_1"/>
    <property type="match status" value="1"/>
</dbReference>
<dbReference type="SMART" id="SM00338">
    <property type="entry name" value="BRLZ"/>
    <property type="match status" value="1"/>
</dbReference>
<dbReference type="EMBL" id="JBFDAA010000006">
    <property type="protein sequence ID" value="KAL1131849.1"/>
    <property type="molecule type" value="Genomic_DNA"/>
</dbReference>
<dbReference type="InterPro" id="IPR051882">
    <property type="entry name" value="ATF_bZIP_TF"/>
</dbReference>
<keyword evidence="6" id="KW-0539">Nucleus</keyword>
<dbReference type="GO" id="GO:0005634">
    <property type="term" value="C:nucleus"/>
    <property type="evidence" value="ECO:0007669"/>
    <property type="project" value="UniProtKB-ARBA"/>
</dbReference>
<evidence type="ECO:0000256" key="2">
    <source>
        <dbReference type="ARBA" id="ARBA00009050"/>
    </source>
</evidence>